<evidence type="ECO:0000313" key="2">
    <source>
        <dbReference type="Proteomes" id="UP001062846"/>
    </source>
</evidence>
<reference evidence="1" key="1">
    <citation type="submission" date="2022-02" db="EMBL/GenBank/DDBJ databases">
        <title>Plant Genome Project.</title>
        <authorList>
            <person name="Zhang R.-G."/>
        </authorList>
    </citation>
    <scope>NUCLEOTIDE SEQUENCE</scope>
    <source>
        <strain evidence="1">AT1</strain>
    </source>
</reference>
<dbReference type="EMBL" id="CM046393">
    <property type="protein sequence ID" value="KAI8551056.1"/>
    <property type="molecule type" value="Genomic_DNA"/>
</dbReference>
<protein>
    <submittedName>
        <fullName evidence="1">Uncharacterized protein</fullName>
    </submittedName>
</protein>
<evidence type="ECO:0000313" key="1">
    <source>
        <dbReference type="EMBL" id="KAI8551056.1"/>
    </source>
</evidence>
<sequence length="183" mass="20008">MWSCTHLEDCSGLELLEESNMDLTTILYIIYACRLRSLVKNGKWKSGGDKGEGGMGGACVSDKGSASFIFRKDGLGDDGRAPWVCVTDGAWCENTRKGVAAWVRLGGRQRERVSQVVEAKASSATLVEVKAGILVLLRAVSNNVKELGIQTDSEGLRSLHLCALICKQPLKTFVCYVMYRLIM</sequence>
<gene>
    <name evidence="1" type="ORF">RHMOL_Rhmol06G0155300</name>
</gene>
<name>A0ACC0NDG1_RHOML</name>
<proteinExistence type="predicted"/>
<organism evidence="1 2">
    <name type="scientific">Rhododendron molle</name>
    <name type="common">Chinese azalea</name>
    <name type="synonym">Azalea mollis</name>
    <dbReference type="NCBI Taxonomy" id="49168"/>
    <lineage>
        <taxon>Eukaryota</taxon>
        <taxon>Viridiplantae</taxon>
        <taxon>Streptophyta</taxon>
        <taxon>Embryophyta</taxon>
        <taxon>Tracheophyta</taxon>
        <taxon>Spermatophyta</taxon>
        <taxon>Magnoliopsida</taxon>
        <taxon>eudicotyledons</taxon>
        <taxon>Gunneridae</taxon>
        <taxon>Pentapetalae</taxon>
        <taxon>asterids</taxon>
        <taxon>Ericales</taxon>
        <taxon>Ericaceae</taxon>
        <taxon>Ericoideae</taxon>
        <taxon>Rhodoreae</taxon>
        <taxon>Rhododendron</taxon>
    </lineage>
</organism>
<dbReference type="Proteomes" id="UP001062846">
    <property type="component" value="Chromosome 6"/>
</dbReference>
<keyword evidence="2" id="KW-1185">Reference proteome</keyword>
<accession>A0ACC0NDG1</accession>
<comment type="caution">
    <text evidence="1">The sequence shown here is derived from an EMBL/GenBank/DDBJ whole genome shotgun (WGS) entry which is preliminary data.</text>
</comment>